<evidence type="ECO:0000313" key="1">
    <source>
        <dbReference type="EMBL" id="GFD33733.1"/>
    </source>
</evidence>
<name>A0A699VHI4_TANCI</name>
<protein>
    <submittedName>
        <fullName evidence="1">Uncharacterized protein</fullName>
    </submittedName>
</protein>
<feature type="non-terminal residue" evidence="1">
    <location>
        <position position="1"/>
    </location>
</feature>
<dbReference type="AlphaFoldDB" id="A0A699VHI4"/>
<reference evidence="1" key="1">
    <citation type="journal article" date="2019" name="Sci. Rep.">
        <title>Draft genome of Tanacetum cinerariifolium, the natural source of mosquito coil.</title>
        <authorList>
            <person name="Yamashiro T."/>
            <person name="Shiraishi A."/>
            <person name="Satake H."/>
            <person name="Nakayama K."/>
        </authorList>
    </citation>
    <scope>NUCLEOTIDE SEQUENCE</scope>
</reference>
<gene>
    <name evidence="1" type="ORF">Tci_905702</name>
</gene>
<organism evidence="1">
    <name type="scientific">Tanacetum cinerariifolium</name>
    <name type="common">Dalmatian daisy</name>
    <name type="synonym">Chrysanthemum cinerariifolium</name>
    <dbReference type="NCBI Taxonomy" id="118510"/>
    <lineage>
        <taxon>Eukaryota</taxon>
        <taxon>Viridiplantae</taxon>
        <taxon>Streptophyta</taxon>
        <taxon>Embryophyta</taxon>
        <taxon>Tracheophyta</taxon>
        <taxon>Spermatophyta</taxon>
        <taxon>Magnoliopsida</taxon>
        <taxon>eudicotyledons</taxon>
        <taxon>Gunneridae</taxon>
        <taxon>Pentapetalae</taxon>
        <taxon>asterids</taxon>
        <taxon>campanulids</taxon>
        <taxon>Asterales</taxon>
        <taxon>Asteraceae</taxon>
        <taxon>Asteroideae</taxon>
        <taxon>Anthemideae</taxon>
        <taxon>Anthemidinae</taxon>
        <taxon>Tanacetum</taxon>
    </lineage>
</organism>
<dbReference type="EMBL" id="BKCJ011438764">
    <property type="protein sequence ID" value="GFD33733.1"/>
    <property type="molecule type" value="Genomic_DNA"/>
</dbReference>
<proteinExistence type="predicted"/>
<sequence>RNGVERHVEAFGQGHFLELRNVHCALAGFAAVVLVFELNADDGAAVFPKQAASLGPQLVPVGAHGGQVGGVVAAQGAGRQFLHEPVGKAAVAQFGVVPGTDAGQH</sequence>
<comment type="caution">
    <text evidence="1">The sequence shown here is derived from an EMBL/GenBank/DDBJ whole genome shotgun (WGS) entry which is preliminary data.</text>
</comment>
<accession>A0A699VHI4</accession>